<dbReference type="FunFam" id="3.40.50.300:FF:001145">
    <property type="entry name" value="Putative dynein heavy chain"/>
    <property type="match status" value="1"/>
</dbReference>
<dbReference type="Gene3D" id="1.20.1270.280">
    <property type="match status" value="1"/>
</dbReference>
<dbReference type="Gene3D" id="1.10.8.720">
    <property type="entry name" value="Region D6 of dynein motor"/>
    <property type="match status" value="1"/>
</dbReference>
<dbReference type="FunFam" id="1.10.8.1220:FF:000001">
    <property type="entry name" value="Dynein axonemal heavy chain 5"/>
    <property type="match status" value="1"/>
</dbReference>
<dbReference type="GO" id="GO:0051959">
    <property type="term" value="F:dynein light intermediate chain binding"/>
    <property type="evidence" value="ECO:0007669"/>
    <property type="project" value="InterPro"/>
</dbReference>
<dbReference type="Pfam" id="PF18199">
    <property type="entry name" value="Dynein_C"/>
    <property type="match status" value="1"/>
</dbReference>
<dbReference type="Gene3D" id="1.10.8.1220">
    <property type="match status" value="1"/>
</dbReference>
<evidence type="ECO:0000256" key="3">
    <source>
        <dbReference type="ARBA" id="ARBA00022490"/>
    </source>
</evidence>
<dbReference type="FunFam" id="1.20.140.100:FF:000004">
    <property type="entry name" value="Dynein axonemal heavy chain 6"/>
    <property type="match status" value="1"/>
</dbReference>
<evidence type="ECO:0000256" key="5">
    <source>
        <dbReference type="ARBA" id="ARBA00022741"/>
    </source>
</evidence>
<dbReference type="Pfam" id="PF12781">
    <property type="entry name" value="AAA_9"/>
    <property type="match status" value="1"/>
</dbReference>
<dbReference type="Pfam" id="PF12774">
    <property type="entry name" value="AAA_6"/>
    <property type="match status" value="1"/>
</dbReference>
<keyword evidence="11" id="KW-0206">Cytoskeleton</keyword>
<dbReference type="FunFam" id="1.10.8.710:FF:000004">
    <property type="entry name" value="Dynein axonemal heavy chain 6"/>
    <property type="match status" value="1"/>
</dbReference>
<evidence type="ECO:0000256" key="1">
    <source>
        <dbReference type="ARBA" id="ARBA00004430"/>
    </source>
</evidence>
<dbReference type="InterPro" id="IPR025662">
    <property type="entry name" value="Sigma_54_int_dom_ATP-bd_1"/>
</dbReference>
<dbReference type="Proteomes" id="UP001152799">
    <property type="component" value="Chromosome 4"/>
</dbReference>
<dbReference type="Gene3D" id="3.40.50.300">
    <property type="entry name" value="P-loop containing nucleotide triphosphate hydrolases"/>
    <property type="match status" value="5"/>
</dbReference>
<organism evidence="16 17">
    <name type="scientific">Ceutorhynchus assimilis</name>
    <name type="common">cabbage seed weevil</name>
    <dbReference type="NCBI Taxonomy" id="467358"/>
    <lineage>
        <taxon>Eukaryota</taxon>
        <taxon>Metazoa</taxon>
        <taxon>Ecdysozoa</taxon>
        <taxon>Arthropoda</taxon>
        <taxon>Hexapoda</taxon>
        <taxon>Insecta</taxon>
        <taxon>Pterygota</taxon>
        <taxon>Neoptera</taxon>
        <taxon>Endopterygota</taxon>
        <taxon>Coleoptera</taxon>
        <taxon>Polyphaga</taxon>
        <taxon>Cucujiformia</taxon>
        <taxon>Curculionidae</taxon>
        <taxon>Ceutorhynchinae</taxon>
        <taxon>Ceutorhynchus</taxon>
    </lineage>
</organism>
<dbReference type="SMART" id="SM00382">
    <property type="entry name" value="AAA"/>
    <property type="match status" value="3"/>
</dbReference>
<keyword evidence="10" id="KW-0505">Motor protein</keyword>
<dbReference type="Pfam" id="PF17852">
    <property type="entry name" value="Dynein_AAA_lid"/>
    <property type="match status" value="1"/>
</dbReference>
<feature type="domain" description="AAA+ ATPase" evidence="15">
    <location>
        <begin position="1691"/>
        <end position="1827"/>
    </location>
</feature>
<dbReference type="InterPro" id="IPR043157">
    <property type="entry name" value="Dynein_AAA1S"/>
</dbReference>
<keyword evidence="7" id="KW-0243">Dynein</keyword>
<dbReference type="Gene3D" id="1.20.58.1120">
    <property type="match status" value="1"/>
</dbReference>
<feature type="region of interest" description="Disordered" evidence="14">
    <location>
        <begin position="1"/>
        <end position="32"/>
    </location>
</feature>
<dbReference type="Pfam" id="PF03028">
    <property type="entry name" value="Dynein_heavy"/>
    <property type="match status" value="1"/>
</dbReference>
<dbReference type="InterPro" id="IPR024743">
    <property type="entry name" value="Dynein_HC_stalk"/>
</dbReference>
<dbReference type="SUPFAM" id="SSF52540">
    <property type="entry name" value="P-loop containing nucleoside triphosphate hydrolases"/>
    <property type="match status" value="4"/>
</dbReference>
<dbReference type="FunFam" id="3.20.180.20:FF:000004">
    <property type="entry name" value="Dynein axonemal heavy chain 6"/>
    <property type="match status" value="1"/>
</dbReference>
<reference evidence="16" key="1">
    <citation type="submission" date="2022-01" db="EMBL/GenBank/DDBJ databases">
        <authorList>
            <person name="King R."/>
        </authorList>
    </citation>
    <scope>NUCLEOTIDE SEQUENCE</scope>
</reference>
<evidence type="ECO:0000256" key="11">
    <source>
        <dbReference type="ARBA" id="ARBA00023212"/>
    </source>
</evidence>
<dbReference type="InterPro" id="IPR013602">
    <property type="entry name" value="Dynein_heavy_linker"/>
</dbReference>
<proteinExistence type="inferred from homology"/>
<evidence type="ECO:0000256" key="9">
    <source>
        <dbReference type="ARBA" id="ARBA00023069"/>
    </source>
</evidence>
<dbReference type="FunFam" id="3.10.490.20:FF:000005">
    <property type="entry name" value="Dynein axonemal heavy chain 6"/>
    <property type="match status" value="1"/>
</dbReference>
<dbReference type="InterPro" id="IPR041658">
    <property type="entry name" value="AAA_lid_11"/>
</dbReference>
<dbReference type="PROSITE" id="PS00675">
    <property type="entry name" value="SIGMA54_INTERACT_1"/>
    <property type="match status" value="1"/>
</dbReference>
<dbReference type="InterPro" id="IPR035706">
    <property type="entry name" value="AAA_9"/>
</dbReference>
<feature type="compositionally biased region" description="Acidic residues" evidence="14">
    <location>
        <begin position="8"/>
        <end position="18"/>
    </location>
</feature>
<feature type="domain" description="AAA+ ATPase" evidence="15">
    <location>
        <begin position="2035"/>
        <end position="2183"/>
    </location>
</feature>
<evidence type="ECO:0000256" key="13">
    <source>
        <dbReference type="SAM" id="Coils"/>
    </source>
</evidence>
<feature type="coiled-coil region" evidence="13">
    <location>
        <begin position="2851"/>
        <end position="2902"/>
    </location>
</feature>
<dbReference type="Gene3D" id="3.10.490.20">
    <property type="match status" value="1"/>
</dbReference>
<evidence type="ECO:0000256" key="6">
    <source>
        <dbReference type="ARBA" id="ARBA00022840"/>
    </source>
</evidence>
<keyword evidence="8 13" id="KW-0175">Coiled coil</keyword>
<evidence type="ECO:0000256" key="2">
    <source>
        <dbReference type="ARBA" id="ARBA00008887"/>
    </source>
</evidence>
<dbReference type="PANTHER" id="PTHR22878:SF68">
    <property type="entry name" value="DYNEIN HEAVY CHAIN 6, AXONEMAL-LIKE"/>
    <property type="match status" value="1"/>
</dbReference>
<dbReference type="InterPro" id="IPR004273">
    <property type="entry name" value="Dynein_heavy_D6_P-loop"/>
</dbReference>
<keyword evidence="9" id="KW-0969">Cilium</keyword>
<keyword evidence="5" id="KW-0547">Nucleotide-binding</keyword>
<dbReference type="InterPro" id="IPR041466">
    <property type="entry name" value="Dynein_AAA5_ext"/>
</dbReference>
<dbReference type="Gene3D" id="1.20.140.100">
    <property type="entry name" value="Dynein heavy chain, N-terminal domain 2"/>
    <property type="match status" value="1"/>
</dbReference>
<dbReference type="OrthoDB" id="447173at2759"/>
<dbReference type="Pfam" id="PF12775">
    <property type="entry name" value="AAA_7"/>
    <property type="match status" value="1"/>
</dbReference>
<dbReference type="InterPro" id="IPR024317">
    <property type="entry name" value="Dynein_heavy_chain_D4_dom"/>
</dbReference>
<evidence type="ECO:0000259" key="15">
    <source>
        <dbReference type="SMART" id="SM00382"/>
    </source>
</evidence>
<dbReference type="FunFam" id="3.40.50.300:FF:001143">
    <property type="entry name" value="Dynein axonemal heavy chain 6"/>
    <property type="match status" value="1"/>
</dbReference>
<evidence type="ECO:0000256" key="8">
    <source>
        <dbReference type="ARBA" id="ARBA00023054"/>
    </source>
</evidence>
<evidence type="ECO:0000256" key="14">
    <source>
        <dbReference type="SAM" id="MobiDB-lite"/>
    </source>
</evidence>
<dbReference type="Pfam" id="PF08393">
    <property type="entry name" value="DHC_N2"/>
    <property type="match status" value="1"/>
</dbReference>
<dbReference type="Gene3D" id="1.10.287.2620">
    <property type="match status" value="1"/>
</dbReference>
<dbReference type="InterPro" id="IPR003593">
    <property type="entry name" value="AAA+_ATPase"/>
</dbReference>
<dbReference type="InterPro" id="IPR027417">
    <property type="entry name" value="P-loop_NTPase"/>
</dbReference>
<dbReference type="InterPro" id="IPR035699">
    <property type="entry name" value="AAA_6"/>
</dbReference>
<evidence type="ECO:0000256" key="12">
    <source>
        <dbReference type="ARBA" id="ARBA00023273"/>
    </source>
</evidence>
<keyword evidence="6" id="KW-0067">ATP-binding</keyword>
<dbReference type="FunFam" id="1.10.8.720:FF:000007">
    <property type="entry name" value="Dynein axonemal heavy chain 6"/>
    <property type="match status" value="1"/>
</dbReference>
<dbReference type="Gene3D" id="1.20.920.30">
    <property type="match status" value="1"/>
</dbReference>
<evidence type="ECO:0000313" key="17">
    <source>
        <dbReference type="Proteomes" id="UP001152799"/>
    </source>
</evidence>
<evidence type="ECO:0000313" key="16">
    <source>
        <dbReference type="EMBL" id="CAG9768472.1"/>
    </source>
</evidence>
<dbReference type="PANTHER" id="PTHR22878">
    <property type="entry name" value="DYNEIN HEAVY CHAIN 6, AXONEMAL-LIKE-RELATED"/>
    <property type="match status" value="1"/>
</dbReference>
<dbReference type="Pfam" id="PF18198">
    <property type="entry name" value="AAA_lid_11"/>
    <property type="match status" value="1"/>
</dbReference>
<dbReference type="CDD" id="cd00009">
    <property type="entry name" value="AAA"/>
    <property type="match status" value="1"/>
</dbReference>
<dbReference type="EMBL" id="OU892280">
    <property type="protein sequence ID" value="CAG9768472.1"/>
    <property type="molecule type" value="Genomic_DNA"/>
</dbReference>
<dbReference type="FunFam" id="1.20.58.1120:FF:000007">
    <property type="entry name" value="Dynein heavy chain 4"/>
    <property type="match status" value="1"/>
</dbReference>
<feature type="coiled-coil region" evidence="13">
    <location>
        <begin position="2669"/>
        <end position="2696"/>
    </location>
</feature>
<feature type="domain" description="AAA+ ATPase" evidence="15">
    <location>
        <begin position="1410"/>
        <end position="1513"/>
    </location>
</feature>
<dbReference type="Gene3D" id="1.20.920.20">
    <property type="match status" value="1"/>
</dbReference>
<accession>A0A9N9QPR0</accession>
<dbReference type="GO" id="GO:0005874">
    <property type="term" value="C:microtubule"/>
    <property type="evidence" value="ECO:0007669"/>
    <property type="project" value="UniProtKB-KW"/>
</dbReference>
<dbReference type="InterPro" id="IPR042228">
    <property type="entry name" value="Dynein_linker_3"/>
</dbReference>
<dbReference type="Pfam" id="PF17857">
    <property type="entry name" value="AAA_lid_1"/>
    <property type="match status" value="1"/>
</dbReference>
<keyword evidence="4" id="KW-0493">Microtubule</keyword>
<evidence type="ECO:0000256" key="10">
    <source>
        <dbReference type="ARBA" id="ARBA00023175"/>
    </source>
</evidence>
<name>A0A9N9QPR0_9CUCU</name>
<dbReference type="InterPro" id="IPR043160">
    <property type="entry name" value="Dynein_C_barrel"/>
</dbReference>
<keyword evidence="3" id="KW-0963">Cytoplasm</keyword>
<dbReference type="Gene3D" id="1.10.8.710">
    <property type="match status" value="1"/>
</dbReference>
<dbReference type="Pfam" id="PF12777">
    <property type="entry name" value="MT"/>
    <property type="match status" value="1"/>
</dbReference>
<dbReference type="GO" id="GO:0045505">
    <property type="term" value="F:dynein intermediate chain binding"/>
    <property type="evidence" value="ECO:0007669"/>
    <property type="project" value="InterPro"/>
</dbReference>
<sequence>MMEKEETPEPNMDQDEQEEYQKPRASSKDSIGSLLSEGYLSRLKLQERLMCPLPGPVRKRKRNVLPFHLPHNKLALDRLDQKREDCEPLTGLKQRQDDFYKKKLKLPPIQLTDSVKQERRTRSIAASISTGVTFFDNIEEKKKKPSASDKLAQVADQMEWIRKMRHARDGSFIYFTYAVPKSSEHFNPYMLKVVGYKDVDKNNFFTMSAEGVMQHVGSEIIYTSLDKWEEEYNMFQRLMHIKTFRNFRKWKGFYIWRKIIIYQKFTVAQKHLAQNMFILNPHLRKGLLDVQCMCFSTMDESLVDLSSNQDIWLFYFIENQMGKLNQIKEKINNYHKITKDIAFNACHAALTAKGFVADERIVEEQRDQKRRRQQKASYIEQASKKKFCERLSAYIMLIDYMTVNMLHQIIINSIDILNDLYESHTKYLPSRELLESMELETKLEYERNIEDPSLPLYIVNVMLEPEEIKLDPPVEVAKQMFIQLIELWEQNCKEFSLFVADPFYSIFTSPVINEKVEDRICGWGPTLEFFLEKDEKLAEEKARFLKYFDTNYDASKTYIERFEPIREFYIEDLTVSADNIQNETVTENFRNMCVRYNHEIATIESIVKTQPLGLLNLVLTDFKDHALPEPRRLLGITREVIPWIGRVNIGLLMQQAEETSTYLVQDPLSTVDYVKYLEYIEDATTRVDKMEETLDYCKELYDITEEFDIPVAQEEMSNYLGLSVSLGNLRNLVDKKIEETGKIIKAFSDQMNKDISALISEVGAIKDECMQPWLYDIDSNIEEVTELLTDLHDRLLACQGRAAEFKNFQKQFRLEVSRFDMLDEVMSDVKLRMLLWESVDSWAKTVDAWYHCEFSTLNTEEMNLFTAKNVKNINQLEKGLPPNLIVPKLKDEVELMKDKLPVITYLRNQALKHRHWVKVENVLNHKFKADEVMTLELLESLNCFSYPQELLEISGQASSEAGLEALLKKVEDSWKTLEFIVISHKESKDVFILGSLEDVQTVLDESNINITTIASSRHVGPIKHRVEEWQKNLELFSHTLEEWMTCQQSWVYLEVIFSAPDIQRQLPNEAKLFTVVDKSWKEIMRRTARNPLAMEATLHPGQYEAFQRNNALLEQIMKCLESYLETKRVSFPRFYFLSNDELLDILAQTRNPHAVQPHLRKCFDAISKLEFGMKPVEEDEAKEASKEGKKEKAPTMVLTTDIIAMVSPEGERVQLSKGLKARGNVEDWLGKVEESMFISLKKCMKVSIGHYVQRPRTEWVVCHPNQIILIVSQIMWAKNVHEILDAEGNKAKKMEEYANKCIKDLNDLAALIRTDLTSVTRKILIALITIDVHARDTVFNLVKGNVTNSNNFDWLKVLRYYWFENLDDCVAKMSSASYLYGYEYLGAGGVLVITPLTDKCYLCLMGALQLDLGGAPAGPAGTGKTETTKDLAKALAIQCVVFNCSEGLDYKMMGRFFSGLAQSGAWCCFDEFNRIDIEVLSVIAQQLITIRNAKAAKLARFMFEGREIKLLQRCAAFITMNPGYAGRTELPDNLKALFRPISMMVPDYALIAEVILYSEGFESSKNLSLKMVQMYKLCSEQLSQQDHYDFGMRAVKSVLVMAGSLKRANPERNEDTVLICALRDSNLPKFLSDDAVLFQGILGDLFPGTELPVSDYGIFQETMKEVMVENNLQPELCMIYKVIQLHETMIVRWGVMLVGPTGGGKTTILNTLNWSLSKMHENGHEGPYYHPVHTYIMNPKAVSAGELYGEVNTLTLEWKDGLMGMMMRTAVQFTTEDHQWIICDGPVDAVWIENLNTVLDDNKMLCLANSERIKLTPYVHMVFEVQDLAQASPATVSRCGMVYVDSEEIKWMPYVQSWVNKVKNNLLTDELKAFVLELFSTYVQSGFDFLKKHCAYAIHQVDVSKVTMICSLIESHLSMPGAMDKVGEKAKVRSFICQIFIWSYLWGLGGNITEESREKFGSFVDSQFDECIDARLPPGLDLWFSFMDVQTKRLTSWQKSMPEFIYDKEIAFFDTLVPTLDTVRFGYVMERLIYIERAVLITGDTGVGKSVVARDVLNRLGGTECFVPASMNFSAQTSSMRTQEIIELKLERKKKTLLGAPMGKKVIIFVDDVNMPKLETYGAQPPIELIRQLLDYGGLYDREKLFWKDIRDVILTTACAPPGGGRNPLTPRFVRHFGMLLLPQPNEMALKAIFKTILKGFLNDFSNECRDLGDYMVNAAVEVYDRIATDLLPTPSKSHYVFNLRDLSKCIQGITQADSGTMRMEIDMMRLFYHECLRVFHDRLINVEDKSYFYFLMKEICGRNLGNPVLQLPDTPLLLDPPILLFGDFMQFGADKADRIYEELKNIDKVKSLLQDYLEDFNLVYNKDMQVIFFMMAVEHCVRIARILRSERGNALLVGVGGMGKQSLTKLASHLNGYKCFQIELVRNYNHDAFFEDLRKFYWHAGVENKDSVFLFTDTQIVHEEFLEDINNILNSGDVPNLFEAEEFEQVIIGCREAAIKAGHPEGRDHIYEYFVSRVRSNLHLVLCMSPVGDAFRRRCRMFPSLVNCCTIDWFEKWPQEALLSVAQSSLKELGSEELSDSLATVCVTIHESVEIMTDRFYREMKRYYYTTPSSYLELIKLYKIMLKDRKDKIVKTRDRIANGLQKLYETNEVIDSMKETLIALEPELAKKSKAVAELMKNLAKEQKQADKVRVTVKGDEENAKVKADETQILADDAQRDLDTALPALEAATKALEALNKNDINEVKVFQKPPKLVQFVMESVCILLGAKTNWASAKIVLGDTNFLKKLQEYDKDHITDQILKKLKTYVEHPEFIPERIVTVSKACKSLCMWVRAIDMYAKVYKIVEPKRKKLQAAEKELNAVMSILREKQKQLADVEAMIAALEAKFNATVAEKEALENNIALTSARLNRAGRLNIALGDEQHRWEESVKRMAEELINCIGDVLMAAACVAYQGAFTANYRQELTSIWEEKCQEQNIPSSEGFNLLNVLADPYDIRTWNACGLPRDNVSTENAIMVTKAGRWPLMIDPQEQANRWVRQMEVDNNLKVIKLTDSNFMRFLENGIRIGTPVLLEEVGESLDPTLGPILLKQTFVQGGRTLIHLGDSDVEYDANFKLYITTKLANPHYLPEVCIQVTIVNFTVTPSGLEDQLLADVVRLERPELEKQRNELVVKINSDKAQLKGIEDKILYLLYRSEGNILDDEELIETLNESKETSAIIEARLMETEATEKKISITRERYRSVATRGSVLYFVVAELAEIDPMYQYSLKYFSQVFNNVTVTAPKDPVLEIRLHTLIVDSTLAVYTIISRGLFERHKLVFSFMLCIAIMRQEGEVTDAQWSFLLRGAVGSKTEAKKPDLVLITDAMWQAANFLALGYEEFEHLPSEITKVITISIGGFTLIIKMAHNAQASKVDWNHILSDFEKLLLIKTMQEEKLVFAITEFVKVHLGQPFIESPEVSLNLLYQDTSNAVPLIFVLSTGSDPFGSFQRFAAEMEYTEKVKSISLGQGQGPVAEKLIQEALETGDWVFLQNCHLATSWMLSLERIVLQIAESAAKVHKAFRMYMSSMPSKSFPVAVLQNSVKVTNEPPRGLRANVKRAFTDMMEDFFEQHPLQLKWRTILFGICMFHAVVQERKKFGPLGWNIIYEFNDSDRDFAFNTFKMFCADGYIPWDALEYLTGEITYGGRVTDYWDLRCLKTILKIFFAPHTLAKDYKYSSSGTYYCPDFSKLQEYRNFIDKYPLIEEPEIFGMHENANIAYQIKETHMVIKTIMESQPRSEVGGEGKSSDEIVYELAEHVMEVIITKINMEEVNINLFKKDDKGRLPSLTTVLSQEIDRYNQLLKLIHSSMDQLKKAIKGLVVMSEALEDVYKAFMNNQVPKMWSARAYNSLKSLGSWVRDLTLRLDFISIWVRSGHPTSYWISGFYFPQGFLTGALQTHARKYNLPIDKLKFDFLIKQVNLDQEEIKAVHDAEGKEVYDVYHPLQSPEDGVLVHGLFLDAGRWDMKNMRLIDPKPGEINPSFPVIHMLPKTDMPDDDPRYVCPLYKTSIRAGVLSTTGHSTNFVIAVLLPTIQTQNFWILKGTAMLTQITD</sequence>
<evidence type="ECO:0000256" key="4">
    <source>
        <dbReference type="ARBA" id="ARBA00022701"/>
    </source>
</evidence>
<dbReference type="FunFam" id="1.20.920.20:FF:000006">
    <property type="entry name" value="Dynein, axonemal, heavy chain 6"/>
    <property type="match status" value="1"/>
</dbReference>
<dbReference type="GO" id="GO:0008569">
    <property type="term" value="F:minus-end-directed microtubule motor activity"/>
    <property type="evidence" value="ECO:0007669"/>
    <property type="project" value="InterPro"/>
</dbReference>
<protein>
    <recommendedName>
        <fullName evidence="15">AAA+ ATPase domain-containing protein</fullName>
    </recommendedName>
</protein>
<dbReference type="FunFam" id="1.20.1270.280:FF:000001">
    <property type="entry name" value="dynein heavy chain 7, axonemal"/>
    <property type="match status" value="1"/>
</dbReference>
<dbReference type="FunFam" id="3.40.50.300:FF:000362">
    <property type="entry name" value="Dynein, axonemal, heavy chain 6"/>
    <property type="match status" value="1"/>
</dbReference>
<dbReference type="GO" id="GO:0005930">
    <property type="term" value="C:axoneme"/>
    <property type="evidence" value="ECO:0007669"/>
    <property type="project" value="UniProtKB-SubCell"/>
</dbReference>
<dbReference type="InterPro" id="IPR041228">
    <property type="entry name" value="Dynein_C"/>
</dbReference>
<dbReference type="Gene3D" id="3.20.180.20">
    <property type="entry name" value="Dynein heavy chain, N-terminal domain 2"/>
    <property type="match status" value="1"/>
</dbReference>
<dbReference type="FunFam" id="3.40.50.300:FF:000063">
    <property type="entry name" value="dynein heavy chain 6, axonemal"/>
    <property type="match status" value="1"/>
</dbReference>
<dbReference type="InterPro" id="IPR042219">
    <property type="entry name" value="AAA_lid_11_sf"/>
</dbReference>
<dbReference type="GO" id="GO:0030286">
    <property type="term" value="C:dynein complex"/>
    <property type="evidence" value="ECO:0007669"/>
    <property type="project" value="UniProtKB-KW"/>
</dbReference>
<keyword evidence="12" id="KW-0966">Cell projection</keyword>
<dbReference type="GO" id="GO:0007018">
    <property type="term" value="P:microtubule-based movement"/>
    <property type="evidence" value="ECO:0007669"/>
    <property type="project" value="InterPro"/>
</dbReference>
<keyword evidence="17" id="KW-1185">Reference proteome</keyword>
<dbReference type="FunFam" id="1.20.920.30:FF:000005">
    <property type="entry name" value="Dynein, axonemal, heavy chain 2"/>
    <property type="match status" value="1"/>
</dbReference>
<dbReference type="InterPro" id="IPR041589">
    <property type="entry name" value="DNAH3_AAA_lid_1"/>
</dbReference>
<dbReference type="InterPro" id="IPR042222">
    <property type="entry name" value="Dynein_2_N"/>
</dbReference>
<dbReference type="FunFam" id="3.40.50.300:FF:002141">
    <property type="entry name" value="Dynein heavy chain"/>
    <property type="match status" value="1"/>
</dbReference>
<comment type="subcellular location">
    <subcellularLocation>
        <location evidence="1">Cytoplasm</location>
        <location evidence="1">Cytoskeleton</location>
        <location evidence="1">Cilium axoneme</location>
    </subcellularLocation>
</comment>
<dbReference type="GO" id="GO:0005524">
    <property type="term" value="F:ATP binding"/>
    <property type="evidence" value="ECO:0007669"/>
    <property type="project" value="UniProtKB-KW"/>
</dbReference>
<gene>
    <name evidence="16" type="ORF">CEUTPL_LOCUS9010</name>
</gene>
<evidence type="ECO:0000256" key="7">
    <source>
        <dbReference type="ARBA" id="ARBA00023017"/>
    </source>
</evidence>
<dbReference type="Gene3D" id="6.10.140.1060">
    <property type="match status" value="1"/>
</dbReference>
<comment type="similarity">
    <text evidence="2">Belongs to the dynein heavy chain family.</text>
</comment>
<dbReference type="InterPro" id="IPR026983">
    <property type="entry name" value="DHC"/>
</dbReference>
<dbReference type="Pfam" id="PF12780">
    <property type="entry name" value="AAA_8"/>
    <property type="match status" value="1"/>
</dbReference>